<gene>
    <name evidence="1" type="ORF">MAMT_00007</name>
</gene>
<dbReference type="SUPFAM" id="SSF56954">
    <property type="entry name" value="Outer membrane efflux proteins (OEP)"/>
    <property type="match status" value="1"/>
</dbReference>
<accession>A0A5E6M4R7</accession>
<name>A0A5E6M4R7_9BACT</name>
<dbReference type="Gene3D" id="1.20.1600.10">
    <property type="entry name" value="Outer membrane efflux proteins (OEP)"/>
    <property type="match status" value="1"/>
</dbReference>
<organism evidence="1 2">
    <name type="scientific">Methylacidimicrobium tartarophylax</name>
    <dbReference type="NCBI Taxonomy" id="1041768"/>
    <lineage>
        <taxon>Bacteria</taxon>
        <taxon>Pseudomonadati</taxon>
        <taxon>Verrucomicrobiota</taxon>
        <taxon>Methylacidimicrobium</taxon>
    </lineage>
</organism>
<keyword evidence="2" id="KW-1185">Reference proteome</keyword>
<dbReference type="GO" id="GO:0015562">
    <property type="term" value="F:efflux transmembrane transporter activity"/>
    <property type="evidence" value="ECO:0007669"/>
    <property type="project" value="InterPro"/>
</dbReference>
<dbReference type="PANTHER" id="PTHR30203">
    <property type="entry name" value="OUTER MEMBRANE CATION EFFLUX PROTEIN"/>
    <property type="match status" value="1"/>
</dbReference>
<sequence>MRLGRKRARALLEGIAGPFALGVLFLLTSASRSEATSPREDVLRALVAEARSENPDYRSYETAIQAAEGQFVQVTMLPKPQVVAFVGPYLSGGGAGQTVLGYQQEFELLQPFYFPGKVSLRKAVARRDVILAQLLLQEFGLSLEVAVRSLAQQVAVTVAGAAAAREIEERTSSVVDFLEKRPKAGILGYLDARILAGSLIGLQQELRWLEESRWTLIAQLNAYLGRPSDTPVPEQLLPWESFPPVSLDRLLAQAQRHNILLQIHRVLIDRARQQRKATQIANYPDLALGPFWMAYQGVNYDAGPGIEILVGLPVGKAEVPGIEGVAWANQRGNLATAKAQEEQAMALFPVVQRNVESLIFARLSAYEATRNQLALQPPSLIASLKEAAALAERQYRIGAIDVHRFLAAQQQYLSAFRTTLAARMDAATAWLDLFFLTGGEFTAKGFPE</sequence>
<dbReference type="OrthoDB" id="180990at2"/>
<dbReference type="Proteomes" id="UP000334923">
    <property type="component" value="Unassembled WGS sequence"/>
</dbReference>
<evidence type="ECO:0000313" key="1">
    <source>
        <dbReference type="EMBL" id="VVM04312.1"/>
    </source>
</evidence>
<dbReference type="PANTHER" id="PTHR30203:SF24">
    <property type="entry name" value="BLR4935 PROTEIN"/>
    <property type="match status" value="1"/>
</dbReference>
<protein>
    <recommendedName>
        <fullName evidence="3">Cobalt-zinc-cadmium resistance protein CzcC</fullName>
    </recommendedName>
</protein>
<dbReference type="InterPro" id="IPR010131">
    <property type="entry name" value="MdtP/NodT-like"/>
</dbReference>
<dbReference type="AlphaFoldDB" id="A0A5E6M4R7"/>
<dbReference type="EMBL" id="CABFVA020000001">
    <property type="protein sequence ID" value="VVM04312.1"/>
    <property type="molecule type" value="Genomic_DNA"/>
</dbReference>
<proteinExistence type="predicted"/>
<reference evidence="1 2" key="1">
    <citation type="submission" date="2019-09" db="EMBL/GenBank/DDBJ databases">
        <authorList>
            <person name="Cremers G."/>
        </authorList>
    </citation>
    <scope>NUCLEOTIDE SEQUENCE [LARGE SCALE GENOMIC DNA]</scope>
    <source>
        <strain evidence="1">4A</strain>
    </source>
</reference>
<evidence type="ECO:0008006" key="3">
    <source>
        <dbReference type="Google" id="ProtNLM"/>
    </source>
</evidence>
<evidence type="ECO:0000313" key="2">
    <source>
        <dbReference type="Proteomes" id="UP000334923"/>
    </source>
</evidence>